<dbReference type="CDD" id="cd01398">
    <property type="entry name" value="RPI_A"/>
    <property type="match status" value="1"/>
</dbReference>
<dbReference type="InterPro" id="IPR003599">
    <property type="entry name" value="Ig_sub"/>
</dbReference>
<dbReference type="SUPFAM" id="SSF48726">
    <property type="entry name" value="Immunoglobulin"/>
    <property type="match status" value="1"/>
</dbReference>
<dbReference type="GeneTree" id="ENSGT00390000004352"/>
<feature type="compositionally biased region" description="Polar residues" evidence="6">
    <location>
        <begin position="378"/>
        <end position="391"/>
    </location>
</feature>
<evidence type="ECO:0000256" key="1">
    <source>
        <dbReference type="ARBA" id="ARBA00004988"/>
    </source>
</evidence>
<reference evidence="8" key="3">
    <citation type="submission" date="2025-09" db="UniProtKB">
        <authorList>
            <consortium name="Ensembl"/>
        </authorList>
    </citation>
    <scope>IDENTIFICATION</scope>
    <source>
        <strain evidence="8">breed Abyssinian</strain>
    </source>
</reference>
<dbReference type="Pfam" id="PF07686">
    <property type="entry name" value="V-set"/>
    <property type="match status" value="1"/>
</dbReference>
<dbReference type="CDD" id="cd04980">
    <property type="entry name" value="IgV_L_kappa"/>
    <property type="match status" value="1"/>
</dbReference>
<evidence type="ECO:0000256" key="4">
    <source>
        <dbReference type="ARBA" id="ARBA00023235"/>
    </source>
</evidence>
<dbReference type="InterPro" id="IPR007110">
    <property type="entry name" value="Ig-like_dom"/>
</dbReference>
<dbReference type="Pfam" id="PF06026">
    <property type="entry name" value="Rib_5-P_isom_A"/>
    <property type="match status" value="1"/>
</dbReference>
<evidence type="ECO:0000256" key="2">
    <source>
        <dbReference type="ARBA" id="ARBA00008088"/>
    </source>
</evidence>
<evidence type="ECO:0000256" key="6">
    <source>
        <dbReference type="SAM" id="MobiDB-lite"/>
    </source>
</evidence>
<evidence type="ECO:0000313" key="9">
    <source>
        <dbReference type="Proteomes" id="UP000823872"/>
    </source>
</evidence>
<evidence type="ECO:0000259" key="7">
    <source>
        <dbReference type="PROSITE" id="PS50835"/>
    </source>
</evidence>
<dbReference type="Gene3D" id="3.30.70.260">
    <property type="match status" value="1"/>
</dbReference>
<sequence>MQRPGPFSTLYGRVLAPLPGRAGGAASGGGGNSWGVLGSHVQPPGRTQSGTRAGVGGTGTYGGDANGACPAPSTMSKAEEAKKLAGRAAVENHVRNNQVLGIGSGSTIVHAVQRIAERVKQENLNLVCIPTSFQARQLILQYGLTLSDLDRHPEIDLAIDGADEVDADLNLIKGGGGCLTQEKIVAGYASRFIVIADFRKDSKNLGDQWHKGIPIEVIPMAYVPVSRAVTQKFGGVIELRMAVNKAGPVVTDNGNFILDWKFDRVHKWSEVNTAIKMIPGACGAITMMQSPGSLAGSPGQQVTMNCRASQSVSSYLAWYQQKPGQHPKLLIYSASTRASGVPDRFSGSGSGTDFTLTISNLQAEDVASYYCQQHYSSPPTVLQPRTQTSSPGAEGQGGLAAPAASSLLGPEHAHSCICPRSHLSRLIPWRVVQGPGEN</sequence>
<name>A0ABI7W089_FELCA</name>
<dbReference type="PANTHER" id="PTHR11934">
    <property type="entry name" value="RIBOSE-5-PHOSPHATE ISOMERASE"/>
    <property type="match status" value="1"/>
</dbReference>
<dbReference type="PROSITE" id="PS50835">
    <property type="entry name" value="IG_LIKE"/>
    <property type="match status" value="1"/>
</dbReference>
<evidence type="ECO:0000256" key="5">
    <source>
        <dbReference type="ARBA" id="ARBA00029734"/>
    </source>
</evidence>
<dbReference type="InterPro" id="IPR013783">
    <property type="entry name" value="Ig-like_fold"/>
</dbReference>
<dbReference type="Gene3D" id="3.40.50.1360">
    <property type="match status" value="1"/>
</dbReference>
<protein>
    <recommendedName>
        <fullName evidence="3">ribose-5-phosphate isomerase</fullName>
        <ecNumber evidence="3">5.3.1.6</ecNumber>
    </recommendedName>
    <alternativeName>
        <fullName evidence="5">Phosphoriboisomerase</fullName>
    </alternativeName>
</protein>
<feature type="region of interest" description="Disordered" evidence="6">
    <location>
        <begin position="378"/>
        <end position="403"/>
    </location>
</feature>
<dbReference type="InterPro" id="IPR036179">
    <property type="entry name" value="Ig-like_dom_sf"/>
</dbReference>
<feature type="compositionally biased region" description="Gly residues" evidence="6">
    <location>
        <begin position="22"/>
        <end position="33"/>
    </location>
</feature>
<evidence type="ECO:0000256" key="3">
    <source>
        <dbReference type="ARBA" id="ARBA00011959"/>
    </source>
</evidence>
<keyword evidence="9" id="KW-1185">Reference proteome</keyword>
<dbReference type="SMART" id="SM00409">
    <property type="entry name" value="IG"/>
    <property type="match status" value="1"/>
</dbReference>
<dbReference type="Ensembl" id="ENSFCTT00005006009.1">
    <property type="protein sequence ID" value="ENSFCTP00005003796.1"/>
    <property type="gene ID" value="ENSFCTG00005002263.1"/>
</dbReference>
<reference evidence="8 9" key="1">
    <citation type="submission" date="2021-02" db="EMBL/GenBank/DDBJ databases">
        <title>Safari Cat Assemblies.</title>
        <authorList>
            <person name="Bredemeyer K.R."/>
            <person name="Murphy W.J."/>
        </authorList>
    </citation>
    <scope>NUCLEOTIDE SEQUENCE [LARGE SCALE GENOMIC DNA]</scope>
</reference>
<dbReference type="Proteomes" id="UP000823872">
    <property type="component" value="Chromosome A3"/>
</dbReference>
<keyword evidence="4" id="KW-0413">Isomerase</keyword>
<dbReference type="NCBIfam" id="NF001924">
    <property type="entry name" value="PRK00702.1"/>
    <property type="match status" value="1"/>
</dbReference>
<dbReference type="InterPro" id="IPR013106">
    <property type="entry name" value="Ig_V-set"/>
</dbReference>
<reference evidence="8" key="2">
    <citation type="submission" date="2025-08" db="UniProtKB">
        <authorList>
            <consortium name="Ensembl"/>
        </authorList>
    </citation>
    <scope>IDENTIFICATION</scope>
    <source>
        <strain evidence="8">breed Abyssinian</strain>
    </source>
</reference>
<dbReference type="InterPro" id="IPR004788">
    <property type="entry name" value="Ribose5P_isomerase_type_A"/>
</dbReference>
<dbReference type="NCBIfam" id="TIGR00021">
    <property type="entry name" value="rpiA"/>
    <property type="match status" value="1"/>
</dbReference>
<evidence type="ECO:0000313" key="8">
    <source>
        <dbReference type="Ensembl" id="ENSFCTP00005003796.1"/>
    </source>
</evidence>
<accession>A0ABI7W089</accession>
<dbReference type="InterPro" id="IPR037171">
    <property type="entry name" value="NagB/RpiA_transferase-like"/>
</dbReference>
<dbReference type="Gene3D" id="2.60.40.10">
    <property type="entry name" value="Immunoglobulins"/>
    <property type="match status" value="1"/>
</dbReference>
<comment type="pathway">
    <text evidence="1">Carbohydrate degradation; pentose phosphate pathway; D-ribose 5-phosphate from D-ribulose 5-phosphate (non-oxidative stage): step 1/1.</text>
</comment>
<organism evidence="8 9">
    <name type="scientific">Felis catus</name>
    <name type="common">Cat</name>
    <name type="synonym">Felis silvestris catus</name>
    <dbReference type="NCBI Taxonomy" id="9685"/>
    <lineage>
        <taxon>Eukaryota</taxon>
        <taxon>Metazoa</taxon>
        <taxon>Chordata</taxon>
        <taxon>Craniata</taxon>
        <taxon>Vertebrata</taxon>
        <taxon>Euteleostomi</taxon>
        <taxon>Mammalia</taxon>
        <taxon>Eutheria</taxon>
        <taxon>Laurasiatheria</taxon>
        <taxon>Carnivora</taxon>
        <taxon>Feliformia</taxon>
        <taxon>Felidae</taxon>
        <taxon>Felinae</taxon>
        <taxon>Felis</taxon>
    </lineage>
</organism>
<gene>
    <name evidence="8" type="primary">RPIA</name>
</gene>
<dbReference type="SMART" id="SM00406">
    <property type="entry name" value="IGv"/>
    <property type="match status" value="1"/>
</dbReference>
<comment type="similarity">
    <text evidence="2">Belongs to the ribose 5-phosphate isomerase family.</text>
</comment>
<dbReference type="SUPFAM" id="SSF75445">
    <property type="entry name" value="D-ribose-5-phosphate isomerase (RpiA), lid domain"/>
    <property type="match status" value="1"/>
</dbReference>
<feature type="region of interest" description="Disordered" evidence="6">
    <location>
        <begin position="22"/>
        <end position="59"/>
    </location>
</feature>
<feature type="domain" description="Ig-like" evidence="7">
    <location>
        <begin position="279"/>
        <end position="372"/>
    </location>
</feature>
<dbReference type="EC" id="5.3.1.6" evidence="3"/>
<proteinExistence type="inferred from homology"/>
<dbReference type="PANTHER" id="PTHR11934:SF0">
    <property type="entry name" value="RIBOSE-5-PHOSPHATE ISOMERASE"/>
    <property type="match status" value="1"/>
</dbReference>
<dbReference type="SUPFAM" id="SSF100950">
    <property type="entry name" value="NagB/RpiA/CoA transferase-like"/>
    <property type="match status" value="1"/>
</dbReference>